<comment type="caution">
    <text evidence="1">The sequence shown here is derived from an EMBL/GenBank/DDBJ whole genome shotgun (WGS) entry which is preliminary data.</text>
</comment>
<dbReference type="EMBL" id="BOOW01000036">
    <property type="protein sequence ID" value="GII95567.1"/>
    <property type="molecule type" value="Genomic_DNA"/>
</dbReference>
<dbReference type="AlphaFoldDB" id="A0A919VAM1"/>
<name>A0A919VAM1_9ACTN</name>
<sequence>MIPEDLDSTRRGQVSRLVLDETVARYDDLLDRLGIDTFVYTVTLPDAGVLTVERAAHRLGFAPGALQDSERPYGGNFLTLYQAGSGIVTLDWSHPYSDRKQVTDRLTGDGIRHWYLSFDIEGNTSMFVCYGQVEGYLESPEPVSIPFTGWREHLGPLGAYADLFASAYDDDEAEAEVDVNAACLAVIETESGIRLDDRLLNSRCSVLPLPGRAKL</sequence>
<evidence type="ECO:0000313" key="2">
    <source>
        <dbReference type="Proteomes" id="UP000606172"/>
    </source>
</evidence>
<evidence type="ECO:0000313" key="1">
    <source>
        <dbReference type="EMBL" id="GII95567.1"/>
    </source>
</evidence>
<organism evidence="1 2">
    <name type="scientific">Sinosporangium siamense</name>
    <dbReference type="NCBI Taxonomy" id="1367973"/>
    <lineage>
        <taxon>Bacteria</taxon>
        <taxon>Bacillati</taxon>
        <taxon>Actinomycetota</taxon>
        <taxon>Actinomycetes</taxon>
        <taxon>Streptosporangiales</taxon>
        <taxon>Streptosporangiaceae</taxon>
        <taxon>Sinosporangium</taxon>
    </lineage>
</organism>
<proteinExistence type="predicted"/>
<keyword evidence="2" id="KW-1185">Reference proteome</keyword>
<protein>
    <submittedName>
        <fullName evidence="1">Uncharacterized protein</fullName>
    </submittedName>
</protein>
<reference evidence="1" key="1">
    <citation type="submission" date="2021-01" db="EMBL/GenBank/DDBJ databases">
        <title>Whole genome shotgun sequence of Sinosporangium siamense NBRC 109515.</title>
        <authorList>
            <person name="Komaki H."/>
            <person name="Tamura T."/>
        </authorList>
    </citation>
    <scope>NUCLEOTIDE SEQUENCE</scope>
    <source>
        <strain evidence="1">NBRC 109515</strain>
    </source>
</reference>
<gene>
    <name evidence="1" type="ORF">Ssi02_57980</name>
</gene>
<accession>A0A919VAM1</accession>
<dbReference type="Proteomes" id="UP000606172">
    <property type="component" value="Unassembled WGS sequence"/>
</dbReference>